<keyword evidence="2" id="KW-1185">Reference proteome</keyword>
<dbReference type="Proteomes" id="UP001054889">
    <property type="component" value="Unassembled WGS sequence"/>
</dbReference>
<proteinExistence type="predicted"/>
<evidence type="ECO:0000313" key="1">
    <source>
        <dbReference type="EMBL" id="GJN40533.1"/>
    </source>
</evidence>
<dbReference type="AlphaFoldDB" id="A0AAV5G029"/>
<accession>A0AAV5G029</accession>
<protein>
    <submittedName>
        <fullName evidence="1">Uncharacterized protein</fullName>
    </submittedName>
</protein>
<evidence type="ECO:0000313" key="2">
    <source>
        <dbReference type="Proteomes" id="UP001054889"/>
    </source>
</evidence>
<gene>
    <name evidence="1" type="primary">gb29763</name>
    <name evidence="1" type="ORF">PR202_gb29763</name>
</gene>
<reference evidence="1" key="1">
    <citation type="journal article" date="2018" name="DNA Res.">
        <title>Multiple hybrid de novo genome assembly of finger millet, an orphan allotetraploid crop.</title>
        <authorList>
            <person name="Hatakeyama M."/>
            <person name="Aluri S."/>
            <person name="Balachadran M.T."/>
            <person name="Sivarajan S.R."/>
            <person name="Patrignani A."/>
            <person name="Gruter S."/>
            <person name="Poveda L."/>
            <person name="Shimizu-Inatsugi R."/>
            <person name="Baeten J."/>
            <person name="Francoijs K.J."/>
            <person name="Nataraja K.N."/>
            <person name="Reddy Y.A.N."/>
            <person name="Phadnis S."/>
            <person name="Ravikumar R.L."/>
            <person name="Schlapbach R."/>
            <person name="Sreeman S.M."/>
            <person name="Shimizu K.K."/>
        </authorList>
    </citation>
    <scope>NUCLEOTIDE SEQUENCE</scope>
</reference>
<organism evidence="1 2">
    <name type="scientific">Eleusine coracana subsp. coracana</name>
    <dbReference type="NCBI Taxonomy" id="191504"/>
    <lineage>
        <taxon>Eukaryota</taxon>
        <taxon>Viridiplantae</taxon>
        <taxon>Streptophyta</taxon>
        <taxon>Embryophyta</taxon>
        <taxon>Tracheophyta</taxon>
        <taxon>Spermatophyta</taxon>
        <taxon>Magnoliopsida</taxon>
        <taxon>Liliopsida</taxon>
        <taxon>Poales</taxon>
        <taxon>Poaceae</taxon>
        <taxon>PACMAD clade</taxon>
        <taxon>Chloridoideae</taxon>
        <taxon>Cynodonteae</taxon>
        <taxon>Eleusininae</taxon>
        <taxon>Eleusine</taxon>
    </lineage>
</organism>
<name>A0AAV5G029_ELECO</name>
<dbReference type="EMBL" id="BQKI01000144">
    <property type="protein sequence ID" value="GJN40533.1"/>
    <property type="molecule type" value="Genomic_DNA"/>
</dbReference>
<sequence>MKQNSVSGSIGFFTLLDHRIKNLPSFFASSIFAQIVNQQIIGNNIWFRAIPGHSFQYPNHLFPLL</sequence>
<comment type="caution">
    <text evidence="1">The sequence shown here is derived from an EMBL/GenBank/DDBJ whole genome shotgun (WGS) entry which is preliminary data.</text>
</comment>
<reference evidence="1" key="2">
    <citation type="submission" date="2021-12" db="EMBL/GenBank/DDBJ databases">
        <title>Resequencing data analysis of finger millet.</title>
        <authorList>
            <person name="Hatakeyama M."/>
            <person name="Aluri S."/>
            <person name="Balachadran M.T."/>
            <person name="Sivarajan S.R."/>
            <person name="Poveda L."/>
            <person name="Shimizu-Inatsugi R."/>
            <person name="Schlapbach R."/>
            <person name="Sreeman S.M."/>
            <person name="Shimizu K.K."/>
        </authorList>
    </citation>
    <scope>NUCLEOTIDE SEQUENCE</scope>
</reference>